<reference evidence="1 2" key="1">
    <citation type="submission" date="2024-01" db="EMBL/GenBank/DDBJ databases">
        <title>Genome assemblies of Stephania.</title>
        <authorList>
            <person name="Yang L."/>
        </authorList>
    </citation>
    <scope>NUCLEOTIDE SEQUENCE [LARGE SCALE GENOMIC DNA]</scope>
    <source>
        <strain evidence="1">YNDBR</strain>
        <tissue evidence="1">Leaf</tissue>
    </source>
</reference>
<dbReference type="EMBL" id="JBBNAF010000005">
    <property type="protein sequence ID" value="KAK9142618.1"/>
    <property type="molecule type" value="Genomic_DNA"/>
</dbReference>
<proteinExistence type="predicted"/>
<protein>
    <submittedName>
        <fullName evidence="1">Uncharacterized protein</fullName>
    </submittedName>
</protein>
<gene>
    <name evidence="1" type="ORF">Syun_012018</name>
</gene>
<dbReference type="AlphaFoldDB" id="A0AAP0JYL3"/>
<organism evidence="1 2">
    <name type="scientific">Stephania yunnanensis</name>
    <dbReference type="NCBI Taxonomy" id="152371"/>
    <lineage>
        <taxon>Eukaryota</taxon>
        <taxon>Viridiplantae</taxon>
        <taxon>Streptophyta</taxon>
        <taxon>Embryophyta</taxon>
        <taxon>Tracheophyta</taxon>
        <taxon>Spermatophyta</taxon>
        <taxon>Magnoliopsida</taxon>
        <taxon>Ranunculales</taxon>
        <taxon>Menispermaceae</taxon>
        <taxon>Menispermoideae</taxon>
        <taxon>Cissampelideae</taxon>
        <taxon>Stephania</taxon>
    </lineage>
</organism>
<accession>A0AAP0JYL3</accession>
<keyword evidence="2" id="KW-1185">Reference proteome</keyword>
<sequence>MEICCSGGQQSGGQTEECCFGGQRPGEQADAECSMVGRQVSRPRSAVCGCLIVAWVKAGRLGSHLKLESAGLLPRLNDFLPRRMYSTRNTMIAEHE</sequence>
<comment type="caution">
    <text evidence="1">The sequence shown here is derived from an EMBL/GenBank/DDBJ whole genome shotgun (WGS) entry which is preliminary data.</text>
</comment>
<name>A0AAP0JYL3_9MAGN</name>
<evidence type="ECO:0000313" key="2">
    <source>
        <dbReference type="Proteomes" id="UP001420932"/>
    </source>
</evidence>
<dbReference type="Proteomes" id="UP001420932">
    <property type="component" value="Unassembled WGS sequence"/>
</dbReference>
<evidence type="ECO:0000313" key="1">
    <source>
        <dbReference type="EMBL" id="KAK9142618.1"/>
    </source>
</evidence>